<dbReference type="EMBL" id="MN739946">
    <property type="protein sequence ID" value="QHT79231.1"/>
    <property type="molecule type" value="Genomic_DNA"/>
</dbReference>
<organism evidence="1">
    <name type="scientific">viral metagenome</name>
    <dbReference type="NCBI Taxonomy" id="1070528"/>
    <lineage>
        <taxon>unclassified sequences</taxon>
        <taxon>metagenomes</taxon>
        <taxon>organismal metagenomes</taxon>
    </lineage>
</organism>
<proteinExistence type="predicted"/>
<name>A0A6C0HF22_9ZZZZ</name>
<dbReference type="AlphaFoldDB" id="A0A6C0HF22"/>
<accession>A0A6C0HF22</accession>
<reference evidence="1" key="1">
    <citation type="journal article" date="2020" name="Nature">
        <title>Giant virus diversity and host interactions through global metagenomics.</title>
        <authorList>
            <person name="Schulz F."/>
            <person name="Roux S."/>
            <person name="Paez-Espino D."/>
            <person name="Jungbluth S."/>
            <person name="Walsh D.A."/>
            <person name="Denef V.J."/>
            <person name="McMahon K.D."/>
            <person name="Konstantinidis K.T."/>
            <person name="Eloe-Fadrosh E.A."/>
            <person name="Kyrpides N.C."/>
            <person name="Woyke T."/>
        </authorList>
    </citation>
    <scope>NUCLEOTIDE SEQUENCE</scope>
    <source>
        <strain evidence="1">GVMAG-M-3300023179-99</strain>
    </source>
</reference>
<evidence type="ECO:0000313" key="1">
    <source>
        <dbReference type="EMBL" id="QHT79231.1"/>
    </source>
</evidence>
<sequence length="96" mass="11496">MHEWCDTVVEMSDCEPHNAKHIKKICHHVFRYMCTHKFKDDRKFRDRRGVEYDVFLESLASYPPDIVHGILDYPGFLEKTHQVAHKHKSKTNRSKD</sequence>
<protein>
    <submittedName>
        <fullName evidence="1">Uncharacterized protein</fullName>
    </submittedName>
</protein>